<accession>A0A844GVC2</accession>
<keyword evidence="1" id="KW-0732">Signal</keyword>
<comment type="caution">
    <text evidence="2">The sequence shown here is derived from an EMBL/GenBank/DDBJ whole genome shotgun (WGS) entry which is preliminary data.</text>
</comment>
<gene>
    <name evidence="2" type="ORF">GGC33_07690</name>
</gene>
<evidence type="ECO:0000313" key="3">
    <source>
        <dbReference type="Proteomes" id="UP000437131"/>
    </source>
</evidence>
<dbReference type="Proteomes" id="UP000437131">
    <property type="component" value="Unassembled WGS sequence"/>
</dbReference>
<dbReference type="RefSeq" id="WP_155083655.1">
    <property type="nucleotide sequence ID" value="NZ_WMIA01000007.1"/>
</dbReference>
<sequence>MKIKHLLITNISLFSLFSGPLQAQNSSFPTIINNNNSPFQQKLIDWGFSISNCDGNVVSIRDLNTQEIACVKPNQQISSGNYVYDRVTNQIRPDTNVDSDTANVSQTNTRGASQNIEEVVTEGYVNPNPSNADPRIADVVIDFVDIYGYNNCLDALLLLYEGRNPVGDNSCLQNVKEVFGNQISRDVMLELVDIANVRATSLLPMELYPAYGIRRRVAQSVGYVYEIDVDNPEMIRLAQSSGRN</sequence>
<dbReference type="EMBL" id="WMIA01000007">
    <property type="protein sequence ID" value="MTF38809.1"/>
    <property type="molecule type" value="Genomic_DNA"/>
</dbReference>
<evidence type="ECO:0000313" key="2">
    <source>
        <dbReference type="EMBL" id="MTF38809.1"/>
    </source>
</evidence>
<name>A0A844GVC2_9CHRO</name>
<organism evidence="2 3">
    <name type="scientific">Cyanobacterium aponinum 0216</name>
    <dbReference type="NCBI Taxonomy" id="2676140"/>
    <lineage>
        <taxon>Bacteria</taxon>
        <taxon>Bacillati</taxon>
        <taxon>Cyanobacteriota</taxon>
        <taxon>Cyanophyceae</taxon>
        <taxon>Oscillatoriophycideae</taxon>
        <taxon>Chroococcales</taxon>
        <taxon>Geminocystaceae</taxon>
        <taxon>Cyanobacterium</taxon>
    </lineage>
</organism>
<proteinExistence type="predicted"/>
<evidence type="ECO:0000256" key="1">
    <source>
        <dbReference type="SAM" id="SignalP"/>
    </source>
</evidence>
<feature type="signal peptide" evidence="1">
    <location>
        <begin position="1"/>
        <end position="23"/>
    </location>
</feature>
<protein>
    <submittedName>
        <fullName evidence="2">Uncharacterized protein</fullName>
    </submittedName>
</protein>
<feature type="chain" id="PRO_5032998431" evidence="1">
    <location>
        <begin position="24"/>
        <end position="244"/>
    </location>
</feature>
<reference evidence="2 3" key="1">
    <citation type="submission" date="2019-11" db="EMBL/GenBank/DDBJ databases">
        <title>Isolation of a new High Light Tolerant Cyanobacteria.</title>
        <authorList>
            <person name="Dobson Z."/>
            <person name="Vaughn N."/>
            <person name="Vaughn M."/>
            <person name="Fromme P."/>
            <person name="Mazor Y."/>
        </authorList>
    </citation>
    <scope>NUCLEOTIDE SEQUENCE [LARGE SCALE GENOMIC DNA]</scope>
    <source>
        <strain evidence="2 3">0216</strain>
    </source>
</reference>
<dbReference type="AlphaFoldDB" id="A0A844GVC2"/>